<feature type="region of interest" description="Disordered" evidence="1">
    <location>
        <begin position="902"/>
        <end position="924"/>
    </location>
</feature>
<dbReference type="NCBIfam" id="TIGR03696">
    <property type="entry name" value="Rhs_assc_core"/>
    <property type="match status" value="1"/>
</dbReference>
<dbReference type="PANTHER" id="PTHR32305">
    <property type="match status" value="1"/>
</dbReference>
<evidence type="ECO:0000313" key="3">
    <source>
        <dbReference type="Proteomes" id="UP000572407"/>
    </source>
</evidence>
<sequence length="924" mass="100956">MSLTGLLHSNTPTLNLIDPRGLPSRTVRYCRTSSGQDAEARIERQVFDAAGRGVAQWDARLWTRHEAGEAVTPNQTAIHSLSGQVLSTVSVDAGWRVALPGEAGQVRQAWDGRGSHRTDYDGLLRPVAAYEQAAGEAGHRVERLSYGGPAEAGSNRCGRLLRHDDPAGTRRWPIYYLRGQARVEIRNFLLTLETPDWPEDEVERDALLEPEAFTTIWTHDAFGAVLTQIDARGHERRHAYTVAGQLRESGLTLSGGTELCLVHELAYNAFGQVESQAAGNGVRSTATYDPADGRLLHLATSRPGGAQLQALSYVYDRVGNVLSIEDGTVAITYFANRKSDGLSTYAYDSLYQLIEATGRETPSVGVGPGLPGTIPLPGAGDTSVLTPYTERYVYDAGGNLTLLAHQGLQSWTRRMAIAPTSNRSLPWPENSPEPDIEAGFDANGNLRSLEGQPLAWGVRNQLRQAAQLLREDGPADREHYIYDGGNWRVRKTTLRQALAITHVAEVRYLPGLELRTNTATGEAVEVVTASAGRAQVRALHWQAGRPSDIPNDQLRYQFGDHLGSAVMELDGQAQLMSREGYYPYGATAWRAARSATEAKYKVIRYSSQERDATGLLYYGFRYYAPWLQRWVNPDPAGDVDGMNLFRMVRGNPLALIDKQGHGAVPVIGEAADDYRYLPIGLTSINELKDIRPAGNTTPLKDSDLVHSIEPPKEFLFDDASRETFSEAAQGAAFTGVAHINTGVIYLAPLRASGRSMPHTNRTWDNATVTNIKGERVKILPITHNDPAQPIPGHTQLAEKIEVDQSELVGFSVIKGVGGAVYSVGYTSRSSQNTPLVEGADTIGSPDDFKNFKFVKKNDLVGFTHIVGVIPEKWANPIRNRLTQEFGTSTENPNPFAQATLTAIALPPPPPPPPPPPLSIGRPRR</sequence>
<evidence type="ECO:0000256" key="1">
    <source>
        <dbReference type="SAM" id="MobiDB-lite"/>
    </source>
</evidence>
<dbReference type="Proteomes" id="UP000572407">
    <property type="component" value="Unassembled WGS sequence"/>
</dbReference>
<evidence type="ECO:0000313" key="2">
    <source>
        <dbReference type="EMBL" id="MBA1380038.1"/>
    </source>
</evidence>
<dbReference type="AlphaFoldDB" id="A0A7V8ZUE7"/>
<dbReference type="InterPro" id="IPR022385">
    <property type="entry name" value="Rhs_assc_core"/>
</dbReference>
<comment type="caution">
    <text evidence="2">The sequence shown here is derived from an EMBL/GenBank/DDBJ whole genome shotgun (WGS) entry which is preliminary data.</text>
</comment>
<dbReference type="EMBL" id="VDLV01000036">
    <property type="protein sequence ID" value="MBA1380038.1"/>
    <property type="molecule type" value="Genomic_DNA"/>
</dbReference>
<protein>
    <submittedName>
        <fullName evidence="2">RHS repeat-associated core domain-containing protein</fullName>
    </submittedName>
</protein>
<dbReference type="Gene3D" id="2.180.10.10">
    <property type="entry name" value="RHS repeat-associated core"/>
    <property type="match status" value="1"/>
</dbReference>
<dbReference type="RefSeq" id="WP_181289428.1">
    <property type="nucleotide sequence ID" value="NZ_VDLV01000036.1"/>
</dbReference>
<gene>
    <name evidence="2" type="ORF">FHK92_19900</name>
</gene>
<feature type="compositionally biased region" description="Pro residues" evidence="1">
    <location>
        <begin position="905"/>
        <end position="917"/>
    </location>
</feature>
<dbReference type="InterPro" id="IPR050708">
    <property type="entry name" value="T6SS_VgrG/RHS"/>
</dbReference>
<name>A0A7V8ZUE7_9PSED</name>
<organism evidence="2 3">
    <name type="scientific">Pseudomonas brassicacearum subsp. neoaurantiaca</name>
    <dbReference type="NCBI Taxonomy" id="494916"/>
    <lineage>
        <taxon>Bacteria</taxon>
        <taxon>Pseudomonadati</taxon>
        <taxon>Pseudomonadota</taxon>
        <taxon>Gammaproteobacteria</taxon>
        <taxon>Pseudomonadales</taxon>
        <taxon>Pseudomonadaceae</taxon>
        <taxon>Pseudomonas</taxon>
    </lineage>
</organism>
<proteinExistence type="predicted"/>
<reference evidence="2 3" key="1">
    <citation type="submission" date="2019-06" db="EMBL/GenBank/DDBJ databases">
        <title>Analysis of the biodiversity of Brassica napus bacterial endophytes for the selection of potential efficient biofertilizers for rapeseed crops.</title>
        <authorList>
            <person name="Jimenez-Gomez A."/>
            <person name="Saati-Santamaria Z."/>
            <person name="Menendez E."/>
            <person name="Rivas R."/>
            <person name="Mateos P.F."/>
            <person name="Velazquez E."/>
            <person name="Garcia-Fraile P."/>
        </authorList>
    </citation>
    <scope>NUCLEOTIDE SEQUENCE [LARGE SCALE GENOMIC DNA]</scope>
    <source>
        <strain evidence="2 3">CDVBN10</strain>
    </source>
</reference>
<dbReference type="PANTHER" id="PTHR32305:SF15">
    <property type="entry name" value="PROTEIN RHSA-RELATED"/>
    <property type="match status" value="1"/>
</dbReference>
<accession>A0A7V8ZUE7</accession>